<evidence type="ECO:0000313" key="1">
    <source>
        <dbReference type="EMBL" id="KAK0481996.1"/>
    </source>
</evidence>
<comment type="caution">
    <text evidence="1">The sequence shown here is derived from an EMBL/GenBank/DDBJ whole genome shotgun (WGS) entry which is preliminary data.</text>
</comment>
<accession>A0AA39PD48</accession>
<dbReference type="EMBL" id="JAUEPU010000069">
    <property type="protein sequence ID" value="KAK0481996.1"/>
    <property type="molecule type" value="Genomic_DNA"/>
</dbReference>
<proteinExistence type="predicted"/>
<evidence type="ECO:0008006" key="3">
    <source>
        <dbReference type="Google" id="ProtNLM"/>
    </source>
</evidence>
<evidence type="ECO:0000313" key="2">
    <source>
        <dbReference type="Proteomes" id="UP001175228"/>
    </source>
</evidence>
<reference evidence="1" key="1">
    <citation type="submission" date="2023-06" db="EMBL/GenBank/DDBJ databases">
        <authorList>
            <consortium name="Lawrence Berkeley National Laboratory"/>
            <person name="Ahrendt S."/>
            <person name="Sahu N."/>
            <person name="Indic B."/>
            <person name="Wong-Bajracharya J."/>
            <person name="Merenyi Z."/>
            <person name="Ke H.-M."/>
            <person name="Monk M."/>
            <person name="Kocsube S."/>
            <person name="Drula E."/>
            <person name="Lipzen A."/>
            <person name="Balint B."/>
            <person name="Henrissat B."/>
            <person name="Andreopoulos B."/>
            <person name="Martin F.M."/>
            <person name="Harder C.B."/>
            <person name="Rigling D."/>
            <person name="Ford K.L."/>
            <person name="Foster G.D."/>
            <person name="Pangilinan J."/>
            <person name="Papanicolaou A."/>
            <person name="Barry K."/>
            <person name="LaButti K."/>
            <person name="Viragh M."/>
            <person name="Koriabine M."/>
            <person name="Yan M."/>
            <person name="Riley R."/>
            <person name="Champramary S."/>
            <person name="Plett K.L."/>
            <person name="Tsai I.J."/>
            <person name="Slot J."/>
            <person name="Sipos G."/>
            <person name="Plett J."/>
            <person name="Nagy L.G."/>
            <person name="Grigoriev I.V."/>
        </authorList>
    </citation>
    <scope>NUCLEOTIDE SEQUENCE</scope>
    <source>
        <strain evidence="1">HWK02</strain>
    </source>
</reference>
<protein>
    <recommendedName>
        <fullName evidence="3">BTB domain-containing protein</fullName>
    </recommendedName>
</protein>
<gene>
    <name evidence="1" type="ORF">EDD18DRAFT_1434029</name>
</gene>
<dbReference type="AlphaFoldDB" id="A0AA39PD48"/>
<dbReference type="InterPro" id="IPR011333">
    <property type="entry name" value="SKP1/BTB/POZ_sf"/>
</dbReference>
<sequence>MTMLLTEPHRIVSVDPLTVKTTFTFPSDFHEHRYPQKGFTSSLGWTFFVRSSESSDNRREIKVDFGYITPDSPDFQGYVISISGRMAVSPIRAYCLGPTTVATPRPRMFVAARIAPRKMLVRPDANLAFEFTVTFLKTPMPSPTVCAPSPANAFKVFHDATRTGELFDITFYLYSRRSYGGRVGERKALFGTKRALLRITDSLDRVINENTVNETVDDFPSGDVTDEYDYGDDSDLDDEPEQDDWQVLPNNLTCSIKHSDLDAPRSRKIGHTCVLNDVSYRTWKCLLLYFYTGRLCFSILNSARGTRTHESDDFPTCSPKSMYRLANMINHEQLKKLSLENLRSQLSFKNIYQEVFSDFTSQFPDVFEMERQIIHTLWFDPIAHETIQEQFANGELHRGRSAFKMIIDSIGPNLVGCPSPSHSSSPENGPIEWDACSLYREYQSPVIPNSSRPAWRRSL</sequence>
<organism evidence="1 2">
    <name type="scientific">Armillaria luteobubalina</name>
    <dbReference type="NCBI Taxonomy" id="153913"/>
    <lineage>
        <taxon>Eukaryota</taxon>
        <taxon>Fungi</taxon>
        <taxon>Dikarya</taxon>
        <taxon>Basidiomycota</taxon>
        <taxon>Agaricomycotina</taxon>
        <taxon>Agaricomycetes</taxon>
        <taxon>Agaricomycetidae</taxon>
        <taxon>Agaricales</taxon>
        <taxon>Marasmiineae</taxon>
        <taxon>Physalacriaceae</taxon>
        <taxon>Armillaria</taxon>
    </lineage>
</organism>
<keyword evidence="2" id="KW-1185">Reference proteome</keyword>
<dbReference type="Gene3D" id="3.30.710.10">
    <property type="entry name" value="Potassium Channel Kv1.1, Chain A"/>
    <property type="match status" value="1"/>
</dbReference>
<name>A0AA39PD48_9AGAR</name>
<dbReference type="Proteomes" id="UP001175228">
    <property type="component" value="Unassembled WGS sequence"/>
</dbReference>